<dbReference type="SUPFAM" id="SSF89807">
    <property type="entry name" value="Dodecin-like"/>
    <property type="match status" value="1"/>
</dbReference>
<dbReference type="Gene3D" id="3.30.1660.10">
    <property type="entry name" value="Flavin-binding protein dodecin"/>
    <property type="match status" value="1"/>
</dbReference>
<dbReference type="PANTHER" id="PTHR39324:SF1">
    <property type="entry name" value="CALCIUM DODECIN"/>
    <property type="match status" value="1"/>
</dbReference>
<gene>
    <name evidence="1" type="ORF">GCM10007390_18250</name>
</gene>
<reference evidence="1 2" key="1">
    <citation type="journal article" date="2014" name="Int. J. Syst. Evol. Microbiol.">
        <title>Complete genome sequence of Corynebacterium casei LMG S-19264T (=DSM 44701T), isolated from a smear-ripened cheese.</title>
        <authorList>
            <consortium name="US DOE Joint Genome Institute (JGI-PGF)"/>
            <person name="Walter F."/>
            <person name="Albersmeier A."/>
            <person name="Kalinowski J."/>
            <person name="Ruckert C."/>
        </authorList>
    </citation>
    <scope>NUCLEOTIDE SEQUENCE [LARGE SCALE GENOMIC DNA]</scope>
    <source>
        <strain evidence="1 2">KCTC 12866</strain>
    </source>
</reference>
<dbReference type="PANTHER" id="PTHR39324">
    <property type="entry name" value="CALCIUM DODECIN"/>
    <property type="match status" value="1"/>
</dbReference>
<dbReference type="RefSeq" id="WP_229580580.1">
    <property type="nucleotide sequence ID" value="NZ_BMXF01000001.1"/>
</dbReference>
<comment type="caution">
    <text evidence="1">The sequence shown here is derived from an EMBL/GenBank/DDBJ whole genome shotgun (WGS) entry which is preliminary data.</text>
</comment>
<dbReference type="InterPro" id="IPR025543">
    <property type="entry name" value="Dodecin-like"/>
</dbReference>
<accession>A0A8J3D2Y7</accession>
<dbReference type="InterPro" id="IPR036694">
    <property type="entry name" value="Dodecin-like_sf"/>
</dbReference>
<dbReference type="Pfam" id="PF07311">
    <property type="entry name" value="Dodecin"/>
    <property type="match status" value="1"/>
</dbReference>
<keyword evidence="2" id="KW-1185">Reference proteome</keyword>
<evidence type="ECO:0000313" key="1">
    <source>
        <dbReference type="EMBL" id="GHB64644.1"/>
    </source>
</evidence>
<dbReference type="EMBL" id="BMXF01000001">
    <property type="protein sequence ID" value="GHB64644.1"/>
    <property type="molecule type" value="Genomic_DNA"/>
</dbReference>
<proteinExistence type="predicted"/>
<evidence type="ECO:0000313" key="2">
    <source>
        <dbReference type="Proteomes" id="UP000598271"/>
    </source>
</evidence>
<organism evidence="1 2">
    <name type="scientific">Persicitalea jodogahamensis</name>
    <dbReference type="NCBI Taxonomy" id="402147"/>
    <lineage>
        <taxon>Bacteria</taxon>
        <taxon>Pseudomonadati</taxon>
        <taxon>Bacteroidota</taxon>
        <taxon>Cytophagia</taxon>
        <taxon>Cytophagales</taxon>
        <taxon>Spirosomataceae</taxon>
        <taxon>Persicitalea</taxon>
    </lineage>
</organism>
<dbReference type="InterPro" id="IPR009923">
    <property type="entry name" value="Dodecin"/>
</dbReference>
<protein>
    <recommendedName>
        <fullName evidence="3">Dodecin domain-containing protein</fullName>
    </recommendedName>
</protein>
<name>A0A8J3D2Y7_9BACT</name>
<sequence>MVIKVIEILASSPDGWEAAAQVALDEAAKSVRGIKSIYVNEMSATVEDNKIKNYRVNAKISFEVQ</sequence>
<dbReference type="Proteomes" id="UP000598271">
    <property type="component" value="Unassembled WGS sequence"/>
</dbReference>
<evidence type="ECO:0008006" key="3">
    <source>
        <dbReference type="Google" id="ProtNLM"/>
    </source>
</evidence>
<dbReference type="AlphaFoldDB" id="A0A8J3D2Y7"/>